<accession>A0A8J2UPS7</accession>
<dbReference type="RefSeq" id="WP_188395901.1">
    <property type="nucleotide sequence ID" value="NZ_BMCG01000003.1"/>
</dbReference>
<dbReference type="InterPro" id="IPR036514">
    <property type="entry name" value="SGNH_hydro_sf"/>
</dbReference>
<evidence type="ECO:0000313" key="2">
    <source>
        <dbReference type="EMBL" id="GGC09439.1"/>
    </source>
</evidence>
<feature type="domain" description="SGNH hydrolase-type esterase" evidence="1">
    <location>
        <begin position="12"/>
        <end position="186"/>
    </location>
</feature>
<comment type="caution">
    <text evidence="2">The sequence shown here is derived from an EMBL/GenBank/DDBJ whole genome shotgun (WGS) entry which is preliminary data.</text>
</comment>
<dbReference type="Pfam" id="PF13472">
    <property type="entry name" value="Lipase_GDSL_2"/>
    <property type="match status" value="1"/>
</dbReference>
<reference evidence="2" key="1">
    <citation type="journal article" date="2014" name="Int. J. Syst. Evol. Microbiol.">
        <title>Complete genome sequence of Corynebacterium casei LMG S-19264T (=DSM 44701T), isolated from a smear-ripened cheese.</title>
        <authorList>
            <consortium name="US DOE Joint Genome Institute (JGI-PGF)"/>
            <person name="Walter F."/>
            <person name="Albersmeier A."/>
            <person name="Kalinowski J."/>
            <person name="Ruckert C."/>
        </authorList>
    </citation>
    <scope>NUCLEOTIDE SEQUENCE</scope>
    <source>
        <strain evidence="2">CCM 7086</strain>
    </source>
</reference>
<name>A0A8J2UPS7_9BURK</name>
<dbReference type="AlphaFoldDB" id="A0A8J2UPS7"/>
<organism evidence="2 3">
    <name type="scientific">Oxalicibacterium flavum</name>
    <dbReference type="NCBI Taxonomy" id="179467"/>
    <lineage>
        <taxon>Bacteria</taxon>
        <taxon>Pseudomonadati</taxon>
        <taxon>Pseudomonadota</taxon>
        <taxon>Betaproteobacteria</taxon>
        <taxon>Burkholderiales</taxon>
        <taxon>Oxalobacteraceae</taxon>
        <taxon>Oxalicibacterium</taxon>
    </lineage>
</organism>
<keyword evidence="3" id="KW-1185">Reference proteome</keyword>
<dbReference type="PANTHER" id="PTHR30383:SF5">
    <property type="entry name" value="SGNH HYDROLASE-TYPE ESTERASE DOMAIN-CONTAINING PROTEIN"/>
    <property type="match status" value="1"/>
</dbReference>
<evidence type="ECO:0000259" key="1">
    <source>
        <dbReference type="Pfam" id="PF13472"/>
    </source>
</evidence>
<evidence type="ECO:0000313" key="3">
    <source>
        <dbReference type="Proteomes" id="UP000620266"/>
    </source>
</evidence>
<dbReference type="GO" id="GO:0004622">
    <property type="term" value="F:phosphatidylcholine lysophospholipase activity"/>
    <property type="evidence" value="ECO:0007669"/>
    <property type="project" value="TreeGrafter"/>
</dbReference>
<reference evidence="2" key="2">
    <citation type="submission" date="2020-09" db="EMBL/GenBank/DDBJ databases">
        <authorList>
            <person name="Sun Q."/>
            <person name="Sedlacek I."/>
        </authorList>
    </citation>
    <scope>NUCLEOTIDE SEQUENCE</scope>
    <source>
        <strain evidence="2">CCM 7086</strain>
    </source>
</reference>
<sequence>MSQKPDDHRICFIGDSFVQGTGDPLCLGWAGRLAQRAVANGFRLTHYNLGIRRNTSRDIATRWLAECTARLPAGCVPHAVFSFGVNDTMMENGTRRIEEAESIANFRIILQEAASRYAVLAVGPPPMPDDAHLQRIAQLDRQFALHAAECGIPYLSVWQALRDDAHWLDEARADDGAHPGRRGYDRLAALVEEWDKWWFKK</sequence>
<proteinExistence type="predicted"/>
<dbReference type="InterPro" id="IPR013830">
    <property type="entry name" value="SGNH_hydro"/>
</dbReference>
<dbReference type="Proteomes" id="UP000620266">
    <property type="component" value="Unassembled WGS sequence"/>
</dbReference>
<dbReference type="EMBL" id="BMCG01000003">
    <property type="protein sequence ID" value="GGC09439.1"/>
    <property type="molecule type" value="Genomic_DNA"/>
</dbReference>
<dbReference type="Gene3D" id="3.40.50.1110">
    <property type="entry name" value="SGNH hydrolase"/>
    <property type="match status" value="1"/>
</dbReference>
<dbReference type="SUPFAM" id="SSF52266">
    <property type="entry name" value="SGNH hydrolase"/>
    <property type="match status" value="1"/>
</dbReference>
<gene>
    <name evidence="2" type="ORF">GCM10007205_18220</name>
</gene>
<dbReference type="PANTHER" id="PTHR30383">
    <property type="entry name" value="THIOESTERASE 1/PROTEASE 1/LYSOPHOSPHOLIPASE L1"/>
    <property type="match status" value="1"/>
</dbReference>
<dbReference type="InterPro" id="IPR051532">
    <property type="entry name" value="Ester_Hydrolysis_Enzymes"/>
</dbReference>
<protein>
    <recommendedName>
        <fullName evidence="1">SGNH hydrolase-type esterase domain-containing protein</fullName>
    </recommendedName>
</protein>